<evidence type="ECO:0000313" key="7">
    <source>
        <dbReference type="Proteomes" id="UP001163624"/>
    </source>
</evidence>
<dbReference type="InterPro" id="IPR044946">
    <property type="entry name" value="Restrct_endonuc_typeI_TRD_sf"/>
</dbReference>
<evidence type="ECO:0000256" key="4">
    <source>
        <dbReference type="SAM" id="Coils"/>
    </source>
</evidence>
<comment type="similarity">
    <text evidence="1">Belongs to the type-I restriction system S methylase family.</text>
</comment>
<dbReference type="CDD" id="cd17515">
    <property type="entry name" value="RMtype1_S_MjaORF132P_Sau1132ORF3780P-TRD1-CR1_like"/>
    <property type="match status" value="1"/>
</dbReference>
<evidence type="ECO:0000313" key="6">
    <source>
        <dbReference type="EMBL" id="WAI48144.1"/>
    </source>
</evidence>
<dbReference type="GO" id="GO:0016787">
    <property type="term" value="F:hydrolase activity"/>
    <property type="evidence" value="ECO:0007669"/>
    <property type="project" value="UniProtKB-KW"/>
</dbReference>
<dbReference type="SUPFAM" id="SSF116734">
    <property type="entry name" value="DNA methylase specificity domain"/>
    <property type="match status" value="2"/>
</dbReference>
<reference evidence="6" key="1">
    <citation type="submission" date="2022-11" db="EMBL/GenBank/DDBJ databases">
        <title>Pseudomonas triclosanedens sp. nov., a triclosan degrader isolated from activated sludge.</title>
        <authorList>
            <person name="Yin Y."/>
            <person name="Lu Z."/>
        </authorList>
    </citation>
    <scope>NUCLEOTIDE SEQUENCE</scope>
    <source>
        <strain evidence="6">ZM23</strain>
    </source>
</reference>
<dbReference type="EMBL" id="CP113432">
    <property type="protein sequence ID" value="WAI48144.1"/>
    <property type="molecule type" value="Genomic_DNA"/>
</dbReference>
<keyword evidence="7" id="KW-1185">Reference proteome</keyword>
<protein>
    <submittedName>
        <fullName evidence="6">Restriction endonuclease subunit S</fullName>
        <ecNumber evidence="6">3.1.21.-</ecNumber>
    </submittedName>
</protein>
<keyword evidence="6" id="KW-0378">Hydrolase</keyword>
<keyword evidence="6" id="KW-0540">Nuclease</keyword>
<dbReference type="InterPro" id="IPR000055">
    <property type="entry name" value="Restrct_endonuc_typeI_TRD"/>
</dbReference>
<dbReference type="PANTHER" id="PTHR30408:SF12">
    <property type="entry name" value="TYPE I RESTRICTION ENZYME MJAVIII SPECIFICITY SUBUNIT"/>
    <property type="match status" value="1"/>
</dbReference>
<evidence type="ECO:0000256" key="2">
    <source>
        <dbReference type="ARBA" id="ARBA00022747"/>
    </source>
</evidence>
<evidence type="ECO:0000256" key="3">
    <source>
        <dbReference type="ARBA" id="ARBA00023125"/>
    </source>
</evidence>
<dbReference type="PANTHER" id="PTHR30408">
    <property type="entry name" value="TYPE-1 RESTRICTION ENZYME ECOKI SPECIFICITY PROTEIN"/>
    <property type="match status" value="1"/>
</dbReference>
<accession>A0ABY6ZW89</accession>
<evidence type="ECO:0000256" key="1">
    <source>
        <dbReference type="ARBA" id="ARBA00010923"/>
    </source>
</evidence>
<organism evidence="6 7">
    <name type="scientific">Pseudomonas triclosanedens</name>
    <dbReference type="NCBI Taxonomy" id="2961893"/>
    <lineage>
        <taxon>Bacteria</taxon>
        <taxon>Pseudomonadati</taxon>
        <taxon>Pseudomonadota</taxon>
        <taxon>Gammaproteobacteria</taxon>
        <taxon>Pseudomonadales</taxon>
        <taxon>Pseudomonadaceae</taxon>
        <taxon>Pseudomonas</taxon>
    </lineage>
</organism>
<keyword evidence="6" id="KW-0255">Endonuclease</keyword>
<keyword evidence="2" id="KW-0680">Restriction system</keyword>
<feature type="domain" description="Type I restriction modification DNA specificity" evidence="5">
    <location>
        <begin position="177"/>
        <end position="345"/>
    </location>
</feature>
<dbReference type="RefSeq" id="WP_254474634.1">
    <property type="nucleotide sequence ID" value="NZ_CP113432.1"/>
</dbReference>
<dbReference type="GO" id="GO:0004519">
    <property type="term" value="F:endonuclease activity"/>
    <property type="evidence" value="ECO:0007669"/>
    <property type="project" value="UniProtKB-KW"/>
</dbReference>
<name>A0ABY6ZW89_9PSED</name>
<sequence>MNATWEKLPFLDVVNDVSSGNEKVPQTEYLKSGAYPVIDQGKDLIAGYVNDERMLWKGELPVVVFGDHTRNLKYIDFPFCIGADGVKVLSPKKGDARYLYHFLRSIKIESAGYSRHFKFLKEFDVVAPLEEKEQKRIATILDQAESLRAKRRAALEQLDALAQAIFIEMFGHPTRGPKDRKMVSLGELGAWRTGGTPPRSEQQHFEGDVPWFSSGELEGMYISESQEKISKEALQKTSAKPVLAGSILIGMYDTAALKVSISAIDCSCNQAIAFSSLDENLVDAVFVYFSILIGREDYRRMQRGVRQQNLNLSMIRELKVPLPDVALQKKFLNRIETIRQSRQVLLKQLKELDNLFHSLQHRAFRGEL</sequence>
<evidence type="ECO:0000259" key="5">
    <source>
        <dbReference type="Pfam" id="PF01420"/>
    </source>
</evidence>
<feature type="coiled-coil region" evidence="4">
    <location>
        <begin position="130"/>
        <end position="164"/>
    </location>
</feature>
<dbReference type="InterPro" id="IPR052021">
    <property type="entry name" value="Type-I_RS_S_subunit"/>
</dbReference>
<proteinExistence type="inferred from homology"/>
<gene>
    <name evidence="6" type="ORF">OU419_20605</name>
</gene>
<keyword evidence="3" id="KW-0238">DNA-binding</keyword>
<dbReference type="Pfam" id="PF01420">
    <property type="entry name" value="Methylase_S"/>
    <property type="match status" value="2"/>
</dbReference>
<dbReference type="Gene3D" id="3.90.220.20">
    <property type="entry name" value="DNA methylase specificity domains"/>
    <property type="match status" value="2"/>
</dbReference>
<feature type="domain" description="Type I restriction modification DNA specificity" evidence="5">
    <location>
        <begin position="5"/>
        <end position="157"/>
    </location>
</feature>
<dbReference type="EC" id="3.1.21.-" evidence="6"/>
<keyword evidence="4" id="KW-0175">Coiled coil</keyword>
<dbReference type="Proteomes" id="UP001163624">
    <property type="component" value="Chromosome"/>
</dbReference>